<dbReference type="InterPro" id="IPR002543">
    <property type="entry name" value="FtsK_dom"/>
</dbReference>
<accession>A0ABP7VHD8</accession>
<evidence type="ECO:0000313" key="7">
    <source>
        <dbReference type="Proteomes" id="UP001500683"/>
    </source>
</evidence>
<feature type="domain" description="FtsK" evidence="5">
    <location>
        <begin position="259"/>
        <end position="445"/>
    </location>
</feature>
<dbReference type="InterPro" id="IPR027417">
    <property type="entry name" value="P-loop_NTPase"/>
</dbReference>
<dbReference type="Gene3D" id="3.40.50.300">
    <property type="entry name" value="P-loop containing nucleotide triphosphate hydrolases"/>
    <property type="match status" value="1"/>
</dbReference>
<evidence type="ECO:0000259" key="5">
    <source>
        <dbReference type="PROSITE" id="PS50901"/>
    </source>
</evidence>
<feature type="transmembrane region" description="Helical" evidence="4">
    <location>
        <begin position="73"/>
        <end position="92"/>
    </location>
</feature>
<evidence type="ECO:0000313" key="6">
    <source>
        <dbReference type="EMBL" id="GAA4065909.1"/>
    </source>
</evidence>
<feature type="transmembrane region" description="Helical" evidence="4">
    <location>
        <begin position="130"/>
        <end position="147"/>
    </location>
</feature>
<dbReference type="SUPFAM" id="SSF52540">
    <property type="entry name" value="P-loop containing nucleoside triphosphate hydrolases"/>
    <property type="match status" value="1"/>
</dbReference>
<keyword evidence="4" id="KW-0812">Transmembrane</keyword>
<evidence type="ECO:0000256" key="1">
    <source>
        <dbReference type="ARBA" id="ARBA00022741"/>
    </source>
</evidence>
<dbReference type="InterPro" id="IPR036390">
    <property type="entry name" value="WH_DNA-bd_sf"/>
</dbReference>
<reference evidence="7" key="1">
    <citation type="journal article" date="2019" name="Int. J. Syst. Evol. Microbiol.">
        <title>The Global Catalogue of Microorganisms (GCM) 10K type strain sequencing project: providing services to taxonomists for standard genome sequencing and annotation.</title>
        <authorList>
            <consortium name="The Broad Institute Genomics Platform"/>
            <consortium name="The Broad Institute Genome Sequencing Center for Infectious Disease"/>
            <person name="Wu L."/>
            <person name="Ma J."/>
        </authorList>
    </citation>
    <scope>NUCLEOTIDE SEQUENCE [LARGE SCALE GENOMIC DNA]</scope>
    <source>
        <strain evidence="7">JCM 16702</strain>
    </source>
</reference>
<keyword evidence="1 3" id="KW-0547">Nucleotide-binding</keyword>
<feature type="binding site" evidence="3">
    <location>
        <begin position="286"/>
        <end position="293"/>
    </location>
    <ligand>
        <name>ATP</name>
        <dbReference type="ChEBI" id="CHEBI:30616"/>
    </ligand>
</feature>
<keyword evidence="4" id="KW-0472">Membrane</keyword>
<protein>
    <submittedName>
        <fullName evidence="6">Plasmid transfer protein TraB</fullName>
    </submittedName>
</protein>
<comment type="caution">
    <text evidence="6">The sequence shown here is derived from an EMBL/GenBank/DDBJ whole genome shotgun (WGS) entry which is preliminary data.</text>
</comment>
<dbReference type="PROSITE" id="PS50901">
    <property type="entry name" value="FTSK"/>
    <property type="match status" value="1"/>
</dbReference>
<evidence type="ECO:0000256" key="3">
    <source>
        <dbReference type="PROSITE-ProRule" id="PRU00289"/>
    </source>
</evidence>
<evidence type="ECO:0000256" key="4">
    <source>
        <dbReference type="SAM" id="Phobius"/>
    </source>
</evidence>
<dbReference type="EMBL" id="BAAAZG010000009">
    <property type="protein sequence ID" value="GAA4065909.1"/>
    <property type="molecule type" value="Genomic_DNA"/>
</dbReference>
<sequence length="605" mass="66290">MSQATKMRRHARKMRRQGLQPMIVINKDDQLPDIAAVLIGRFLWRYRSELAPVYVVVTLAIGGAVLHMTHAQWWPYLLVVATLAAWMLAMFGERVGLSLRAERFYAAAVALGGGMWLAAATGLGLTYAPLPQLLVGGGFVLAVPWWVHRRRRAKVRVERQLAAWPEIAHSVGLSGSRVQSAVVDVWGWRARFALARGQTIQDVIAKVPAIESALGTFRGAVRVHPTRDDKANRFELRVLDTDPHADAIPWPGPSVTSINEPIDLGPFEDATSARVLFLRRHGLFGGVAGSGKSGGLNVLMGNLTACRDVVIWAVDLKRGMELQPWASCIDRLATTPEQARALLRDADAVLEARAAWLAARGRRVWEPTPELPALVIIIDEYAELADEAPDATSDTDSIARRGRAVAVTLIAATQRPTQKAMGKGAVRSQMDVRVSFRVRERKDVDLILGQGMLAAGWHAHTLNAPGKFLLSAPEHDTPRRARAYLLTDEAVADAAHQHATRRPALDEVSQTAIEEAHAGVHLRALNGPDDPPSVADVGEPENGPETVLWEMLSGAPDEGIPVSHLIKATGMSRPWIYQRLRELADDRRVTQVSRGRWRAATEHAP</sequence>
<keyword evidence="7" id="KW-1185">Reference proteome</keyword>
<dbReference type="PANTHER" id="PTHR22683:SF41">
    <property type="entry name" value="DNA TRANSLOCASE FTSK"/>
    <property type="match status" value="1"/>
</dbReference>
<feature type="transmembrane region" description="Helical" evidence="4">
    <location>
        <begin position="104"/>
        <end position="124"/>
    </location>
</feature>
<dbReference type="SUPFAM" id="SSF46785">
    <property type="entry name" value="Winged helix' DNA-binding domain"/>
    <property type="match status" value="1"/>
</dbReference>
<name>A0ABP7VHD8_9ACTN</name>
<gene>
    <name evidence="6" type="primary">traB</name>
    <name evidence="6" type="ORF">GCM10022214_20150</name>
</gene>
<keyword evidence="2 3" id="KW-0067">ATP-binding</keyword>
<evidence type="ECO:0000256" key="2">
    <source>
        <dbReference type="ARBA" id="ARBA00022840"/>
    </source>
</evidence>
<proteinExistence type="predicted"/>
<dbReference type="Proteomes" id="UP001500683">
    <property type="component" value="Unassembled WGS sequence"/>
</dbReference>
<organism evidence="6 7">
    <name type="scientific">Actinomadura miaoliensis</name>
    <dbReference type="NCBI Taxonomy" id="430685"/>
    <lineage>
        <taxon>Bacteria</taxon>
        <taxon>Bacillati</taxon>
        <taxon>Actinomycetota</taxon>
        <taxon>Actinomycetes</taxon>
        <taxon>Streptosporangiales</taxon>
        <taxon>Thermomonosporaceae</taxon>
        <taxon>Actinomadura</taxon>
    </lineage>
</organism>
<dbReference type="PANTHER" id="PTHR22683">
    <property type="entry name" value="SPORULATION PROTEIN RELATED"/>
    <property type="match status" value="1"/>
</dbReference>
<dbReference type="InterPro" id="IPR050206">
    <property type="entry name" value="FtsK/SpoIIIE/SftA"/>
</dbReference>
<keyword evidence="4" id="KW-1133">Transmembrane helix</keyword>
<feature type="transmembrane region" description="Helical" evidence="4">
    <location>
        <begin position="50"/>
        <end position="67"/>
    </location>
</feature>